<feature type="compositionally biased region" description="Basic residues" evidence="1">
    <location>
        <begin position="34"/>
        <end position="44"/>
    </location>
</feature>
<evidence type="ECO:0000313" key="2">
    <source>
        <dbReference type="EMBL" id="KAK5631190.1"/>
    </source>
</evidence>
<feature type="compositionally biased region" description="Low complexity" evidence="1">
    <location>
        <begin position="116"/>
        <end position="136"/>
    </location>
</feature>
<dbReference type="Proteomes" id="UP001305414">
    <property type="component" value="Unassembled WGS sequence"/>
</dbReference>
<comment type="caution">
    <text evidence="2">The sequence shown here is derived from an EMBL/GenBank/DDBJ whole genome shotgun (WGS) entry which is preliminary data.</text>
</comment>
<feature type="region of interest" description="Disordered" evidence="1">
    <location>
        <begin position="1"/>
        <end position="54"/>
    </location>
</feature>
<dbReference type="EMBL" id="JAWHQM010000018">
    <property type="protein sequence ID" value="KAK5631190.1"/>
    <property type="molecule type" value="Genomic_DNA"/>
</dbReference>
<feature type="compositionally biased region" description="Low complexity" evidence="1">
    <location>
        <begin position="519"/>
        <end position="529"/>
    </location>
</feature>
<evidence type="ECO:0000256" key="1">
    <source>
        <dbReference type="SAM" id="MobiDB-lite"/>
    </source>
</evidence>
<feature type="compositionally biased region" description="Acidic residues" evidence="1">
    <location>
        <begin position="609"/>
        <end position="629"/>
    </location>
</feature>
<accession>A0AAN7YZC1</accession>
<dbReference type="AlphaFoldDB" id="A0AAN7YZC1"/>
<sequence length="635" mass="71746">MRTSTASRPHAGRSARSMGAEPSPQKMTNEQKVKALRKAAKRQARYLEQPAYLPGLLDLLLTRKRSAYPAYDDSPERKRKRTTHMPKIEISRRRPRRAREPRSRKLRLPSPPPSPSSFQSSSASSSASSSSSSSSPSPSPAPAPSSPPSSPLPSDPPSRSPAPTSVSLQTEESPAERHPDFRQLMDLPAEIHEEILRYILRWPHDIVVFNGWSLVYPRSRPRLQLSILYTCRRLRDLGLPILFGENTFAYDLRDPEVASSHTNTVIDKVFDGCVVPINKYGHLIRYVRIKFHRNRLHLNQHRRAFTKAILKFRPGGDLAHPASFHTLTLEVPALCNADLEWESEALDPTAVPICQYLREEPDSYNAYNALFEIRTQWVRVLAWDRYNECWETSIDMRYYFNDEQIKLGNKTCREGNKHDIEGAANDQTVNRDANTATSYRTRDVEAMEELRTKKVESAVAGLRNLATRIQHLAQNSDLVVNKIQVWRPASNPSNGRGPKGFGKGEFMSLPPSFREPPLRSRTSSARSATGTKPNPKLPTKSNNKSNMKLDKEPKVKSNTKAGTKNKTSPVNLSIFYARNEVNEQKLLKAQKGTHKKEKARGGCGMLTEEVLEDKDDSEGNSEDDSEDDNVTVYWE</sequence>
<reference evidence="2 3" key="1">
    <citation type="submission" date="2023-10" db="EMBL/GenBank/DDBJ databases">
        <title>Draft genome sequence of Xylaria bambusicola isolate GMP-LS, the root and basal stem rot pathogen of sugarcane in Indonesia.</title>
        <authorList>
            <person name="Selvaraj P."/>
            <person name="Muralishankar V."/>
            <person name="Muruganantham S."/>
            <person name="Sp S."/>
            <person name="Haryani S."/>
            <person name="Lau K.J.X."/>
            <person name="Naqvi N.I."/>
        </authorList>
    </citation>
    <scope>NUCLEOTIDE SEQUENCE [LARGE SCALE GENOMIC DNA]</scope>
    <source>
        <strain evidence="2">GMP-LS</strain>
    </source>
</reference>
<feature type="region of interest" description="Disordered" evidence="1">
    <location>
        <begin position="67"/>
        <end position="181"/>
    </location>
</feature>
<feature type="compositionally biased region" description="Polar residues" evidence="1">
    <location>
        <begin position="556"/>
        <end position="567"/>
    </location>
</feature>
<protein>
    <recommendedName>
        <fullName evidence="4">F-box domain-containing protein</fullName>
    </recommendedName>
</protein>
<gene>
    <name evidence="2" type="ORF">RRF57_006905</name>
</gene>
<feature type="compositionally biased region" description="Basic and acidic residues" evidence="1">
    <location>
        <begin position="86"/>
        <end position="103"/>
    </location>
</feature>
<name>A0AAN7YZC1_9PEZI</name>
<dbReference type="PANTHER" id="PTHR24216">
    <property type="entry name" value="PAXILLIN-RELATED"/>
    <property type="match status" value="1"/>
</dbReference>
<organism evidence="2 3">
    <name type="scientific">Xylaria bambusicola</name>
    <dbReference type="NCBI Taxonomy" id="326684"/>
    <lineage>
        <taxon>Eukaryota</taxon>
        <taxon>Fungi</taxon>
        <taxon>Dikarya</taxon>
        <taxon>Ascomycota</taxon>
        <taxon>Pezizomycotina</taxon>
        <taxon>Sordariomycetes</taxon>
        <taxon>Xylariomycetidae</taxon>
        <taxon>Xylariales</taxon>
        <taxon>Xylariaceae</taxon>
        <taxon>Xylaria</taxon>
    </lineage>
</organism>
<feature type="region of interest" description="Disordered" evidence="1">
    <location>
        <begin position="488"/>
        <end position="567"/>
    </location>
</feature>
<dbReference type="PANTHER" id="PTHR24216:SF65">
    <property type="entry name" value="PAXILLIN-LIKE PROTEIN 1"/>
    <property type="match status" value="1"/>
</dbReference>
<feature type="region of interest" description="Disordered" evidence="1">
    <location>
        <begin position="587"/>
        <end position="635"/>
    </location>
</feature>
<keyword evidence="3" id="KW-1185">Reference proteome</keyword>
<evidence type="ECO:0008006" key="4">
    <source>
        <dbReference type="Google" id="ProtNLM"/>
    </source>
</evidence>
<proteinExistence type="predicted"/>
<evidence type="ECO:0000313" key="3">
    <source>
        <dbReference type="Proteomes" id="UP001305414"/>
    </source>
</evidence>
<feature type="compositionally biased region" description="Pro residues" evidence="1">
    <location>
        <begin position="137"/>
        <end position="160"/>
    </location>
</feature>